<dbReference type="EMBL" id="JALIRP010000001">
    <property type="protein sequence ID" value="MCJ8010131.1"/>
    <property type="molecule type" value="Genomic_DNA"/>
</dbReference>
<sequence>MDSLRYPIGQFAAVENPTEEQREQFIESIAKIPDKLQQAVDGLGAEQLNTSYHVYEACGLCSFQRTRLLRFCVTKNPLPLHQTHVSLKHPRSLFVLPPKAVHSFLHYIIQIFHFGLHWHC</sequence>
<reference evidence="1" key="1">
    <citation type="submission" date="2022-04" db="EMBL/GenBank/DDBJ databases">
        <title>Paenibacillus mangrovi sp. nov., a novel endophytic bacterium isolated from bark of Kandelia candel.</title>
        <authorList>
            <person name="Tuo L."/>
        </authorList>
    </citation>
    <scope>NUCLEOTIDE SEQUENCE</scope>
    <source>
        <strain evidence="1">KQZ6P-2</strain>
    </source>
</reference>
<dbReference type="InterPro" id="IPR034660">
    <property type="entry name" value="DinB/YfiT-like"/>
</dbReference>
<evidence type="ECO:0000313" key="1">
    <source>
        <dbReference type="EMBL" id="MCJ8010131.1"/>
    </source>
</evidence>
<protein>
    <submittedName>
        <fullName evidence="1">Uncharacterized protein</fullName>
    </submittedName>
</protein>
<comment type="caution">
    <text evidence="1">The sequence shown here is derived from an EMBL/GenBank/DDBJ whole genome shotgun (WGS) entry which is preliminary data.</text>
</comment>
<accession>A0A9X1WJY9</accession>
<dbReference type="Gene3D" id="1.20.120.450">
    <property type="entry name" value="dinb family like domain"/>
    <property type="match status" value="1"/>
</dbReference>
<organism evidence="1 2">
    <name type="scientific">Paenibacillus mangrovi</name>
    <dbReference type="NCBI Taxonomy" id="2931978"/>
    <lineage>
        <taxon>Bacteria</taxon>
        <taxon>Bacillati</taxon>
        <taxon>Bacillota</taxon>
        <taxon>Bacilli</taxon>
        <taxon>Bacillales</taxon>
        <taxon>Paenibacillaceae</taxon>
        <taxon>Paenibacillus</taxon>
    </lineage>
</organism>
<name>A0A9X1WJY9_9BACL</name>
<dbReference type="AlphaFoldDB" id="A0A9X1WJY9"/>
<proteinExistence type="predicted"/>
<keyword evidence="2" id="KW-1185">Reference proteome</keyword>
<dbReference type="Proteomes" id="UP001139347">
    <property type="component" value="Unassembled WGS sequence"/>
</dbReference>
<gene>
    <name evidence="1" type="ORF">MUG84_00050</name>
</gene>
<dbReference type="RefSeq" id="WP_244717267.1">
    <property type="nucleotide sequence ID" value="NZ_JALIRP010000001.1"/>
</dbReference>
<evidence type="ECO:0000313" key="2">
    <source>
        <dbReference type="Proteomes" id="UP001139347"/>
    </source>
</evidence>